<dbReference type="PANTHER" id="PTHR43353">
    <property type="entry name" value="SUCCINATE-SEMIALDEHYDE DEHYDROGENASE, MITOCHONDRIAL"/>
    <property type="match status" value="1"/>
</dbReference>
<dbReference type="FunFam" id="3.40.309.10:FF:000010">
    <property type="entry name" value="Gamma-aminobutyraldehyde dehydrogenase"/>
    <property type="match status" value="1"/>
</dbReference>
<dbReference type="Gene3D" id="3.40.605.10">
    <property type="entry name" value="Aldehyde Dehydrogenase, Chain A, domain 1"/>
    <property type="match status" value="1"/>
</dbReference>
<dbReference type="CDD" id="cd07105">
    <property type="entry name" value="ALDH_SaliADH"/>
    <property type="match status" value="1"/>
</dbReference>
<dbReference type="InterPro" id="IPR016160">
    <property type="entry name" value="Ald_DH_CS_CYS"/>
</dbReference>
<dbReference type="InterPro" id="IPR016161">
    <property type="entry name" value="Ald_DH/histidinol_DH"/>
</dbReference>
<dbReference type="Gene3D" id="3.40.309.10">
    <property type="entry name" value="Aldehyde Dehydrogenase, Chain A, domain 2"/>
    <property type="match status" value="1"/>
</dbReference>
<comment type="similarity">
    <text evidence="1">Belongs to the aldehyde dehydrogenase family.</text>
</comment>
<dbReference type="InterPro" id="IPR016163">
    <property type="entry name" value="Ald_DH_C"/>
</dbReference>
<keyword evidence="2" id="KW-0521">NADP</keyword>
<organism evidence="5 6">
    <name type="scientific">Lophium mytilinum</name>
    <dbReference type="NCBI Taxonomy" id="390894"/>
    <lineage>
        <taxon>Eukaryota</taxon>
        <taxon>Fungi</taxon>
        <taxon>Dikarya</taxon>
        <taxon>Ascomycota</taxon>
        <taxon>Pezizomycotina</taxon>
        <taxon>Dothideomycetes</taxon>
        <taxon>Pleosporomycetidae</taxon>
        <taxon>Mytilinidiales</taxon>
        <taxon>Mytilinidiaceae</taxon>
        <taxon>Lophium</taxon>
    </lineage>
</organism>
<dbReference type="AlphaFoldDB" id="A0A6A6QX54"/>
<dbReference type="PANTHER" id="PTHR43353:SF2">
    <property type="entry name" value="ALDEHYDE DEHYDROGENASE FAMILY PROTEIN (AFU_ORTHOLOGUE AFUA_8G05520)"/>
    <property type="match status" value="1"/>
</dbReference>
<dbReference type="InterPro" id="IPR016162">
    <property type="entry name" value="Ald_DH_N"/>
</dbReference>
<evidence type="ECO:0000313" key="6">
    <source>
        <dbReference type="Proteomes" id="UP000799750"/>
    </source>
</evidence>
<protein>
    <submittedName>
        <fullName evidence="5">Aldehyde dehydrogenase family protein</fullName>
    </submittedName>
</protein>
<evidence type="ECO:0000256" key="1">
    <source>
        <dbReference type="ARBA" id="ARBA00009986"/>
    </source>
</evidence>
<evidence type="ECO:0000256" key="2">
    <source>
        <dbReference type="ARBA" id="ARBA00022857"/>
    </source>
</evidence>
<dbReference type="OrthoDB" id="310895at2759"/>
<evidence type="ECO:0000313" key="5">
    <source>
        <dbReference type="EMBL" id="KAF2497001.1"/>
    </source>
</evidence>
<dbReference type="Proteomes" id="UP000799750">
    <property type="component" value="Unassembled WGS sequence"/>
</dbReference>
<evidence type="ECO:0000259" key="4">
    <source>
        <dbReference type="Pfam" id="PF00171"/>
    </source>
</evidence>
<gene>
    <name evidence="5" type="ORF">BU16DRAFT_549304</name>
</gene>
<dbReference type="InterPro" id="IPR015590">
    <property type="entry name" value="Aldehyde_DH_dom"/>
</dbReference>
<proteinExistence type="inferred from homology"/>
<reference evidence="5" key="1">
    <citation type="journal article" date="2020" name="Stud. Mycol.">
        <title>101 Dothideomycetes genomes: a test case for predicting lifestyles and emergence of pathogens.</title>
        <authorList>
            <person name="Haridas S."/>
            <person name="Albert R."/>
            <person name="Binder M."/>
            <person name="Bloem J."/>
            <person name="Labutti K."/>
            <person name="Salamov A."/>
            <person name="Andreopoulos B."/>
            <person name="Baker S."/>
            <person name="Barry K."/>
            <person name="Bills G."/>
            <person name="Bluhm B."/>
            <person name="Cannon C."/>
            <person name="Castanera R."/>
            <person name="Culley D."/>
            <person name="Daum C."/>
            <person name="Ezra D."/>
            <person name="Gonzalez J."/>
            <person name="Henrissat B."/>
            <person name="Kuo A."/>
            <person name="Liang C."/>
            <person name="Lipzen A."/>
            <person name="Lutzoni F."/>
            <person name="Magnuson J."/>
            <person name="Mondo S."/>
            <person name="Nolan M."/>
            <person name="Ohm R."/>
            <person name="Pangilinan J."/>
            <person name="Park H.-J."/>
            <person name="Ramirez L."/>
            <person name="Alfaro M."/>
            <person name="Sun H."/>
            <person name="Tritt A."/>
            <person name="Yoshinaga Y."/>
            <person name="Zwiers L.-H."/>
            <person name="Turgeon B."/>
            <person name="Goodwin S."/>
            <person name="Spatafora J."/>
            <person name="Crous P."/>
            <person name="Grigoriev I."/>
        </authorList>
    </citation>
    <scope>NUCLEOTIDE SEQUENCE</scope>
    <source>
        <strain evidence="5">CBS 269.34</strain>
    </source>
</reference>
<keyword evidence="3" id="KW-0560">Oxidoreductase</keyword>
<dbReference type="SUPFAM" id="SSF53720">
    <property type="entry name" value="ALDH-like"/>
    <property type="match status" value="1"/>
</dbReference>
<dbReference type="PROSITE" id="PS00070">
    <property type="entry name" value="ALDEHYDE_DEHYDR_CYS"/>
    <property type="match status" value="1"/>
</dbReference>
<dbReference type="GO" id="GO:0009450">
    <property type="term" value="P:gamma-aminobutyric acid catabolic process"/>
    <property type="evidence" value="ECO:0007669"/>
    <property type="project" value="TreeGrafter"/>
</dbReference>
<dbReference type="InterPro" id="IPR050740">
    <property type="entry name" value="Aldehyde_DH_Superfamily"/>
</dbReference>
<dbReference type="FunFam" id="3.40.605.10:FF:000012">
    <property type="entry name" value="NAD-dependent succinate-semialdehyde dehydrogenase"/>
    <property type="match status" value="1"/>
</dbReference>
<dbReference type="GO" id="GO:0004777">
    <property type="term" value="F:succinate-semialdehyde dehydrogenase (NAD+) activity"/>
    <property type="evidence" value="ECO:0007669"/>
    <property type="project" value="TreeGrafter"/>
</dbReference>
<evidence type="ECO:0000256" key="3">
    <source>
        <dbReference type="ARBA" id="ARBA00023002"/>
    </source>
</evidence>
<accession>A0A6A6QX54</accession>
<keyword evidence="6" id="KW-1185">Reference proteome</keyword>
<feature type="domain" description="Aldehyde dehydrogenase" evidence="4">
    <location>
        <begin position="26"/>
        <end position="483"/>
    </location>
</feature>
<sequence length="487" mass="51792">MTISQEPNGTGAIVVPLWINGEQRTSSSSFEVISPHLGTACWRAATASKGDVIEAIDAAQGAFPSWSKTKPSMRIKILLRAADIMEHNIDEYAGFMATEMGADIEVAKFFVTPLSIRMLRDIASRISSICGTVPVCQDEGTSCIVYKEPYGVTLGIVPWNAPYVFGIRAAATAIATGNTTILKASELTPRCYWAIGKAFSEAGLPPGVLNILTCPPIDAPSIVNTMIAHPAVKKINFTGSASTGRKVARACGENLKPCLMELGGKNSVIILPDANLNKAVTECIAGSFLNSGQICMGTDRIIIHVDIAQTFLAGLKAALSAMSKQPAPLPRVVSSASKDRLQSLVSSALAAGAEMMFRGDIDEVIDKSGTVFIPAILGGIKDDMEIWTQESFGPVAAYMVVQDEDEAVRLANATEYGLSAAVFTRDLRKGLAIAKRLESGAVHINSMTIHDEPALPFGGIKSSGWGRFNTASGMEEFLVTKSVTWDD</sequence>
<dbReference type="Pfam" id="PF00171">
    <property type="entry name" value="Aldedh"/>
    <property type="match status" value="1"/>
</dbReference>
<dbReference type="EMBL" id="MU004187">
    <property type="protein sequence ID" value="KAF2497001.1"/>
    <property type="molecule type" value="Genomic_DNA"/>
</dbReference>
<name>A0A6A6QX54_9PEZI</name>